<dbReference type="OMA" id="SDSPCWR"/>
<feature type="compositionally biased region" description="Low complexity" evidence="2">
    <location>
        <begin position="442"/>
        <end position="458"/>
    </location>
</feature>
<dbReference type="PROSITE" id="PS50114">
    <property type="entry name" value="GATA_ZN_FINGER_2"/>
    <property type="match status" value="1"/>
</dbReference>
<feature type="domain" description="GATA-type" evidence="3">
    <location>
        <begin position="623"/>
        <end position="657"/>
    </location>
</feature>
<dbReference type="STRING" id="284593.Q6FWG1"/>
<evidence type="ECO:0000256" key="1">
    <source>
        <dbReference type="PROSITE-ProRule" id="PRU00094"/>
    </source>
</evidence>
<dbReference type="eggNOG" id="ENOG502QX5C">
    <property type="taxonomic scope" value="Eukaryota"/>
</dbReference>
<dbReference type="PROSITE" id="PS00344">
    <property type="entry name" value="GATA_ZN_FINGER_1"/>
    <property type="match status" value="1"/>
</dbReference>
<dbReference type="GO" id="GO:1900461">
    <property type="term" value="P:positive regulation of pseudohyphal growth by positive regulation of transcription from RNA polymerase II promoter"/>
    <property type="evidence" value="ECO:0007669"/>
    <property type="project" value="EnsemblFungi"/>
</dbReference>
<dbReference type="EMBL" id="CR380950">
    <property type="protein sequence ID" value="CAG58344.1"/>
    <property type="molecule type" value="Genomic_DNA"/>
</dbReference>
<dbReference type="KEGG" id="cgr:2887043"/>
<dbReference type="Gene3D" id="3.30.50.10">
    <property type="entry name" value="Erythroid Transcription Factor GATA-1, subunit A"/>
    <property type="match status" value="1"/>
</dbReference>
<dbReference type="AlphaFoldDB" id="Q6FWG1"/>
<protein>
    <recommendedName>
        <fullName evidence="3">GATA-type domain-containing protein</fullName>
    </recommendedName>
</protein>
<dbReference type="GO" id="GO:0000987">
    <property type="term" value="F:cis-regulatory region sequence-specific DNA binding"/>
    <property type="evidence" value="ECO:0007669"/>
    <property type="project" value="EnsemblFungi"/>
</dbReference>
<sequence length="712" mass="78317">MSLPLNELPVPILGKTSFSSANRSSYISSAGSERHAALMENSEALRSPSHSSNQGFRLQSNAHTSPISKNYSYFSSPIPSTSRLSLNVGKTGLANITATDLPRESISYQARSSSFGPQIEFPYRKSNTAPASPHHFSTSNYVSIITPSTSPAGLENRMVGSTAQFSHLPSLRAASIPNISCSPTFQETTNSLSDHYSGNSTTHISSVKSGTILPSLRHLQLLPDRSLQEHSKLYPDTAKINGAWRQNVISWCKEKSYEDYVKVQEEVAKVRTQFPISQLRSHPESTKNPNMPKIPSLLNAKDQFESLSNSPWSYEAPVTPPMSPSVSKRRQNSNTSSSKLQSVTYNLTPKTPGDDLKDFTPIISERLVQTVKMKQMETYYQSSPGRHKKTNSFKALQIKKLLDNRDVLSINSKSGFKVSKPGRPMSSVIVSGISTQIASKLESISSNSSSSSASSSPKSSKRSLSRSPTRFTTFVQPSTPREYNQKQKINSSRSRSRSPIRPSTPTQQTPIYKNTFQNSDNSNYNVNSASVFSTPALKYGQSSTESPNSATFNSIGAHTTSISVTTSPKHYYSSKKISGGSNSPKRRKSNPTFTSVTSTPTASHGAKSKSGSNSPKNGAYHLRKCVSCNSSDSPCWRPSWSGKKTEQLCNSCGLRYKKTRTRCLNDGCRKIPTKGELNIMKSQGLEKEYNTQLQREVEGYKCLFCNHITETR</sequence>
<keyword evidence="6" id="KW-1185">Reference proteome</keyword>
<dbReference type="InterPro" id="IPR013088">
    <property type="entry name" value="Znf_NHR/GATA"/>
</dbReference>
<dbReference type="GO" id="GO:0001227">
    <property type="term" value="F:DNA-binding transcription repressor activity, RNA polymerase II-specific"/>
    <property type="evidence" value="ECO:0007669"/>
    <property type="project" value="EnsemblFungi"/>
</dbReference>
<dbReference type="CGD" id="CAL0127951">
    <property type="gene designation" value="CAGL0D00462g"/>
</dbReference>
<proteinExistence type="predicted"/>
<dbReference type="GO" id="GO:0033698">
    <property type="term" value="C:Rpd3L complex"/>
    <property type="evidence" value="ECO:0007669"/>
    <property type="project" value="EnsemblFungi"/>
</dbReference>
<feature type="compositionally biased region" description="Polar residues" evidence="2">
    <location>
        <begin position="469"/>
        <end position="490"/>
    </location>
</feature>
<evidence type="ECO:0000259" key="3">
    <source>
        <dbReference type="PROSITE" id="PS50114"/>
    </source>
</evidence>
<feature type="compositionally biased region" description="Polar residues" evidence="2">
    <location>
        <begin position="590"/>
        <end position="602"/>
    </location>
</feature>
<dbReference type="Pfam" id="PF00320">
    <property type="entry name" value="GATA"/>
    <property type="match status" value="1"/>
</dbReference>
<feature type="compositionally biased region" description="Low complexity" evidence="2">
    <location>
        <begin position="491"/>
        <end position="503"/>
    </location>
</feature>
<keyword evidence="1" id="KW-0863">Zinc-finger</keyword>
<gene>
    <name evidence="4 5" type="ordered locus">CAGL0D00462g</name>
</gene>
<evidence type="ECO:0000256" key="2">
    <source>
        <dbReference type="SAM" id="MobiDB-lite"/>
    </source>
</evidence>
<dbReference type="SUPFAM" id="SSF57716">
    <property type="entry name" value="Glucocorticoid receptor-like (DNA-binding domain)"/>
    <property type="match status" value="1"/>
</dbReference>
<evidence type="ECO:0000313" key="5">
    <source>
        <dbReference type="EMBL" id="CAG58344.1"/>
    </source>
</evidence>
<feature type="compositionally biased region" description="Polar residues" evidence="2">
    <location>
        <begin position="504"/>
        <end position="523"/>
    </location>
</feature>
<name>Q6FWG1_CANGA</name>
<dbReference type="GO" id="GO:0031495">
    <property type="term" value="P:negative regulation of mating type switching"/>
    <property type="evidence" value="ECO:0007669"/>
    <property type="project" value="EnsemblFungi"/>
</dbReference>
<evidence type="ECO:0000313" key="6">
    <source>
        <dbReference type="Proteomes" id="UP000002428"/>
    </source>
</evidence>
<dbReference type="CDD" id="cd00202">
    <property type="entry name" value="ZnF_GATA"/>
    <property type="match status" value="1"/>
</dbReference>
<dbReference type="InParanoid" id="Q6FWG1"/>
<dbReference type="GO" id="GO:0008270">
    <property type="term" value="F:zinc ion binding"/>
    <property type="evidence" value="ECO:0007669"/>
    <property type="project" value="UniProtKB-KW"/>
</dbReference>
<dbReference type="InterPro" id="IPR000679">
    <property type="entry name" value="Znf_GATA"/>
</dbReference>
<feature type="region of interest" description="Disordered" evidence="2">
    <location>
        <begin position="442"/>
        <end position="523"/>
    </location>
</feature>
<evidence type="ECO:0000313" key="4">
    <source>
        <dbReference type="CGD" id="CAL0127951"/>
    </source>
</evidence>
<feature type="region of interest" description="Disordered" evidence="2">
    <location>
        <begin position="311"/>
        <end position="351"/>
    </location>
</feature>
<accession>Q6FWG1</accession>
<dbReference type="SMART" id="SM00401">
    <property type="entry name" value="ZnF_GATA"/>
    <property type="match status" value="1"/>
</dbReference>
<feature type="compositionally biased region" description="Polar residues" evidence="2">
    <location>
        <begin position="332"/>
        <end position="349"/>
    </location>
</feature>
<dbReference type="FunCoup" id="Q6FWG1">
    <property type="interactions" value="312"/>
</dbReference>
<dbReference type="HOGENOM" id="CLU_387791_0_0_1"/>
<dbReference type="Proteomes" id="UP000002428">
    <property type="component" value="Chromosome D"/>
</dbReference>
<feature type="region of interest" description="Disordered" evidence="2">
    <location>
        <begin position="565"/>
        <end position="615"/>
    </location>
</feature>
<reference evidence="5 6" key="1">
    <citation type="journal article" date="2004" name="Nature">
        <title>Genome evolution in yeasts.</title>
        <authorList>
            <consortium name="Genolevures"/>
            <person name="Dujon B."/>
            <person name="Sherman D."/>
            <person name="Fischer G."/>
            <person name="Durrens P."/>
            <person name="Casaregola S."/>
            <person name="Lafontaine I."/>
            <person name="de Montigny J."/>
            <person name="Marck C."/>
            <person name="Neuveglise C."/>
            <person name="Talla E."/>
            <person name="Goffard N."/>
            <person name="Frangeul L."/>
            <person name="Aigle M."/>
            <person name="Anthouard V."/>
            <person name="Babour A."/>
            <person name="Barbe V."/>
            <person name="Barnay S."/>
            <person name="Blanchin S."/>
            <person name="Beckerich J.M."/>
            <person name="Beyne E."/>
            <person name="Bleykasten C."/>
            <person name="Boisrame A."/>
            <person name="Boyer J."/>
            <person name="Cattolico L."/>
            <person name="Confanioleri F."/>
            <person name="de Daruvar A."/>
            <person name="Despons L."/>
            <person name="Fabre E."/>
            <person name="Fairhead C."/>
            <person name="Ferry-Dumazet H."/>
            <person name="Groppi A."/>
            <person name="Hantraye F."/>
            <person name="Hennequin C."/>
            <person name="Jauniaux N."/>
            <person name="Joyet P."/>
            <person name="Kachouri R."/>
            <person name="Kerrest A."/>
            <person name="Koszul R."/>
            <person name="Lemaire M."/>
            <person name="Lesur I."/>
            <person name="Ma L."/>
            <person name="Muller H."/>
            <person name="Nicaud J.M."/>
            <person name="Nikolski M."/>
            <person name="Oztas S."/>
            <person name="Ozier-Kalogeropoulos O."/>
            <person name="Pellenz S."/>
            <person name="Potier S."/>
            <person name="Richard G.F."/>
            <person name="Straub M.L."/>
            <person name="Suleau A."/>
            <person name="Swennene D."/>
            <person name="Tekaia F."/>
            <person name="Wesolowski-Louvel M."/>
            <person name="Westhof E."/>
            <person name="Wirth B."/>
            <person name="Zeniou-Meyer M."/>
            <person name="Zivanovic I."/>
            <person name="Bolotin-Fukuhara M."/>
            <person name="Thierry A."/>
            <person name="Bouchier C."/>
            <person name="Caudron B."/>
            <person name="Scarpelli C."/>
            <person name="Gaillardin C."/>
            <person name="Weissenbach J."/>
            <person name="Wincker P."/>
            <person name="Souciet J.L."/>
        </authorList>
    </citation>
    <scope>NUCLEOTIDE SEQUENCE [LARGE SCALE GENOMIC DNA]</scope>
    <source>
        <strain evidence="6">ATCC 2001 / BCRC 20586 / JCM 3761 / NBRC 0622 / NRRL Y-65 / CBS 138</strain>
    </source>
</reference>
<keyword evidence="1" id="KW-0479">Metal-binding</keyword>
<dbReference type="GO" id="GO:0005933">
    <property type="term" value="C:cellular bud"/>
    <property type="evidence" value="ECO:0007669"/>
    <property type="project" value="EnsemblFungi"/>
</dbReference>
<keyword evidence="1" id="KW-0862">Zinc</keyword>
<organism evidence="5 6">
    <name type="scientific">Candida glabrata (strain ATCC 2001 / BCRC 20586 / JCM 3761 / NBRC 0622 / NRRL Y-65 / CBS 138)</name>
    <name type="common">Yeast</name>
    <name type="synonym">Nakaseomyces glabratus</name>
    <dbReference type="NCBI Taxonomy" id="284593"/>
    <lineage>
        <taxon>Eukaryota</taxon>
        <taxon>Fungi</taxon>
        <taxon>Dikarya</taxon>
        <taxon>Ascomycota</taxon>
        <taxon>Saccharomycotina</taxon>
        <taxon>Saccharomycetes</taxon>
        <taxon>Saccharomycetales</taxon>
        <taxon>Saccharomycetaceae</taxon>
        <taxon>Nakaseomyces</taxon>
    </lineage>
</organism>
<dbReference type="VEuPathDB" id="FungiDB:CAGL0D00462g"/>